<protein>
    <submittedName>
        <fullName evidence="6">Extracellular protein</fullName>
    </submittedName>
</protein>
<keyword evidence="1 4" id="KW-0732">Signal</keyword>
<evidence type="ECO:0000256" key="2">
    <source>
        <dbReference type="SAM" id="Coils"/>
    </source>
</evidence>
<reference evidence="6 7" key="1">
    <citation type="journal article" date="2015" name="Genome Announc.">
        <title>Expanding the biotechnology potential of lactobacilli through comparative genomics of 213 strains and associated genera.</title>
        <authorList>
            <person name="Sun Z."/>
            <person name="Harris H.M."/>
            <person name="McCann A."/>
            <person name="Guo C."/>
            <person name="Argimon S."/>
            <person name="Zhang W."/>
            <person name="Yang X."/>
            <person name="Jeffery I.B."/>
            <person name="Cooney J.C."/>
            <person name="Kagawa T.F."/>
            <person name="Liu W."/>
            <person name="Song Y."/>
            <person name="Salvetti E."/>
            <person name="Wrobel A."/>
            <person name="Rasinkangas P."/>
            <person name="Parkhill J."/>
            <person name="Rea M.C."/>
            <person name="O'Sullivan O."/>
            <person name="Ritari J."/>
            <person name="Douillard F.P."/>
            <person name="Paul Ross R."/>
            <person name="Yang R."/>
            <person name="Briner A.E."/>
            <person name="Felis G.E."/>
            <person name="de Vos W.M."/>
            <person name="Barrangou R."/>
            <person name="Klaenhammer T.R."/>
            <person name="Caufield P.W."/>
            <person name="Cui Y."/>
            <person name="Zhang H."/>
            <person name="O'Toole P.W."/>
        </authorList>
    </citation>
    <scope>NUCLEOTIDE SEQUENCE [LARGE SCALE GENOMIC DNA]</scope>
    <source>
        <strain evidence="6 7">DSM 16991</strain>
    </source>
</reference>
<dbReference type="PANTHER" id="PTHR19327:SF0">
    <property type="entry name" value="GOLGIN SUBFAMILY A MEMBER 4"/>
    <property type="match status" value="1"/>
</dbReference>
<dbReference type="InterPro" id="IPR057309">
    <property type="entry name" value="PcsB_CC"/>
</dbReference>
<accession>A0A0R1X817</accession>
<evidence type="ECO:0000313" key="7">
    <source>
        <dbReference type="Proteomes" id="UP000050949"/>
    </source>
</evidence>
<dbReference type="EMBL" id="AZFW01000074">
    <property type="protein sequence ID" value="KRM26426.1"/>
    <property type="molecule type" value="Genomic_DNA"/>
</dbReference>
<feature type="chain" id="PRO_5006413122" evidence="4">
    <location>
        <begin position="29"/>
        <end position="366"/>
    </location>
</feature>
<proteinExistence type="predicted"/>
<evidence type="ECO:0000259" key="5">
    <source>
        <dbReference type="Pfam" id="PF24568"/>
    </source>
</evidence>
<keyword evidence="2" id="KW-0175">Coiled coil</keyword>
<dbReference type="eggNOG" id="COG3883">
    <property type="taxonomic scope" value="Bacteria"/>
</dbReference>
<feature type="signal peptide" evidence="4">
    <location>
        <begin position="1"/>
        <end position="28"/>
    </location>
</feature>
<dbReference type="GO" id="GO:0031267">
    <property type="term" value="F:small GTPase binding"/>
    <property type="evidence" value="ECO:0007669"/>
    <property type="project" value="TreeGrafter"/>
</dbReference>
<feature type="region of interest" description="Disordered" evidence="3">
    <location>
        <begin position="253"/>
        <end position="277"/>
    </location>
</feature>
<dbReference type="Gene3D" id="6.10.250.3150">
    <property type="match status" value="1"/>
</dbReference>
<feature type="region of interest" description="Disordered" evidence="3">
    <location>
        <begin position="176"/>
        <end position="196"/>
    </location>
</feature>
<evidence type="ECO:0000256" key="3">
    <source>
        <dbReference type="SAM" id="MobiDB-lite"/>
    </source>
</evidence>
<dbReference type="PANTHER" id="PTHR19327">
    <property type="entry name" value="GOLGIN"/>
    <property type="match status" value="1"/>
</dbReference>
<dbReference type="RefSeq" id="WP_027829416.1">
    <property type="nucleotide sequence ID" value="NZ_AUEH01000059.1"/>
</dbReference>
<evidence type="ECO:0000256" key="1">
    <source>
        <dbReference type="ARBA" id="ARBA00022729"/>
    </source>
</evidence>
<organism evidence="6 7">
    <name type="scientific">Schleiferilactobacillus harbinensis DSM 16991</name>
    <dbReference type="NCBI Taxonomy" id="1122147"/>
    <lineage>
        <taxon>Bacteria</taxon>
        <taxon>Bacillati</taxon>
        <taxon>Bacillota</taxon>
        <taxon>Bacilli</taxon>
        <taxon>Lactobacillales</taxon>
        <taxon>Lactobacillaceae</taxon>
        <taxon>Schleiferilactobacillus</taxon>
    </lineage>
</organism>
<feature type="compositionally biased region" description="Low complexity" evidence="3">
    <location>
        <begin position="181"/>
        <end position="196"/>
    </location>
</feature>
<dbReference type="GO" id="GO:0048193">
    <property type="term" value="P:Golgi vesicle transport"/>
    <property type="evidence" value="ECO:0007669"/>
    <property type="project" value="TreeGrafter"/>
</dbReference>
<feature type="coiled-coil region" evidence="2">
    <location>
        <begin position="45"/>
        <end position="118"/>
    </location>
</feature>
<sequence length="366" mass="39305">MKKISRVLTGIAVITMFAGLINPVNVHADSVSDAKSAISSKKDISSQLVNQINDQTNKLNELNKQVVAKQSQLDSTEEAIDTAQQRINELSGKIADTQVQITQRKDNLKKQLVALQKQNSDTVTGNIYIDFILKSDNLSDLISRSFTVNKISGATKDALTAVQDAQKQLADLKSEQEQKENQLQSQKQQIVQDQNDLKAAQKAAQDQQNKLQQELNDNKSALAGLQSQLTQALAAQKAQQEALAAKQQQQTASANSSAATVNTSTANTNTSSNSASSSASMRVMKISFYDPAVLGSSMGYGGVAAALSIYPKGTRLKIVFADGTTIHRVVNDTGTFAYSNPNQLDVAWPNASVPSYGVTTAVVTVE</sequence>
<dbReference type="AlphaFoldDB" id="A0A0R1X817"/>
<comment type="caution">
    <text evidence="6">The sequence shown here is derived from an EMBL/GenBank/DDBJ whole genome shotgun (WGS) entry which is preliminary data.</text>
</comment>
<dbReference type="Pfam" id="PF24568">
    <property type="entry name" value="CC_PcsB"/>
    <property type="match status" value="1"/>
</dbReference>
<dbReference type="Proteomes" id="UP000050949">
    <property type="component" value="Unassembled WGS sequence"/>
</dbReference>
<evidence type="ECO:0000313" key="6">
    <source>
        <dbReference type="EMBL" id="KRM26426.1"/>
    </source>
</evidence>
<evidence type="ECO:0000256" key="4">
    <source>
        <dbReference type="SAM" id="SignalP"/>
    </source>
</evidence>
<dbReference type="PATRIC" id="fig|1122147.4.peg.15"/>
<name>A0A0R1X817_9LACO</name>
<feature type="domain" description="Peptidoglycan hydrolase PcsB coiled-coil" evidence="5">
    <location>
        <begin position="94"/>
        <end position="170"/>
    </location>
</feature>
<gene>
    <name evidence="6" type="ORF">FC91_GL000016</name>
</gene>